<evidence type="ECO:0000313" key="3">
    <source>
        <dbReference type="EMBL" id="KAG7496419.1"/>
    </source>
</evidence>
<feature type="region of interest" description="Disordered" evidence="1">
    <location>
        <begin position="405"/>
        <end position="445"/>
    </location>
</feature>
<comment type="caution">
    <text evidence="3">The sequence shown here is derived from an EMBL/GenBank/DDBJ whole genome shotgun (WGS) entry which is preliminary data.</text>
</comment>
<evidence type="ECO:0000256" key="2">
    <source>
        <dbReference type="SAM" id="Phobius"/>
    </source>
</evidence>
<dbReference type="EMBL" id="JAGKHQ010000015">
    <property type="protein sequence ID" value="KAG7496419.1"/>
    <property type="molecule type" value="Genomic_DNA"/>
</dbReference>
<protein>
    <submittedName>
        <fullName evidence="3">Uncharacterized protein</fullName>
    </submittedName>
</protein>
<evidence type="ECO:0000313" key="4">
    <source>
        <dbReference type="Proteomes" id="UP000693946"/>
    </source>
</evidence>
<keyword evidence="2" id="KW-0472">Membrane</keyword>
<dbReference type="Proteomes" id="UP000693946">
    <property type="component" value="Linkage Group LG3"/>
</dbReference>
<sequence>LHPRPIEGLIWSFLPDRCCYAAFAHLSLRLSQKRKHVHPSIVYHFILHKSALVTSENKIQSAGIGSGTPATLMCRIKWFCANASAQMLYQQLKCKGFLSGTTDFSQHPPARVPVLHPFSPGSCVGPLRCDTLHLLYVCSYLYRGSVPFSAIPYTSPVGNYNIVLIKIILLYLLFIIYYFTKLPLSTITFTAMTEPKKMHMQGLLQADGACTRSYLHIPKFPNPCEGDTALLVTHRSFPEVKIESSFNLKRVNGRHVYTPQSADIFGLSTCSVPSMMVDTHGWTHPHSTHLMKQVWTSGLAYHLYERSMALSSPSIFLSPSSGLICVDVCVTGAWGHDSDRGECPLHQEAKNTAGLRNTDNHSRLYQHLRKMHNICNPKERTVIPTPSHMLDCALVVVADGDRCSWSDRAGDPSPKNVDSEARLKERQMSPPDPARRCQGGVSSNWQGGYPAAHMAALPMNGAFVKGGSEDT</sequence>
<evidence type="ECO:0000256" key="1">
    <source>
        <dbReference type="SAM" id="MobiDB-lite"/>
    </source>
</evidence>
<gene>
    <name evidence="3" type="ORF">JOB18_018787</name>
</gene>
<feature type="transmembrane region" description="Helical" evidence="2">
    <location>
        <begin position="160"/>
        <end position="179"/>
    </location>
</feature>
<feature type="non-terminal residue" evidence="3">
    <location>
        <position position="1"/>
    </location>
</feature>
<accession>A0AAV6QVR8</accession>
<keyword evidence="2" id="KW-1133">Transmembrane helix</keyword>
<dbReference type="AlphaFoldDB" id="A0AAV6QVR8"/>
<proteinExistence type="predicted"/>
<name>A0AAV6QVR8_SOLSE</name>
<organism evidence="3 4">
    <name type="scientific">Solea senegalensis</name>
    <name type="common">Senegalese sole</name>
    <dbReference type="NCBI Taxonomy" id="28829"/>
    <lineage>
        <taxon>Eukaryota</taxon>
        <taxon>Metazoa</taxon>
        <taxon>Chordata</taxon>
        <taxon>Craniata</taxon>
        <taxon>Vertebrata</taxon>
        <taxon>Euteleostomi</taxon>
        <taxon>Actinopterygii</taxon>
        <taxon>Neopterygii</taxon>
        <taxon>Teleostei</taxon>
        <taxon>Neoteleostei</taxon>
        <taxon>Acanthomorphata</taxon>
        <taxon>Carangaria</taxon>
        <taxon>Pleuronectiformes</taxon>
        <taxon>Pleuronectoidei</taxon>
        <taxon>Soleidae</taxon>
        <taxon>Solea</taxon>
    </lineage>
</organism>
<feature type="compositionally biased region" description="Basic and acidic residues" evidence="1">
    <location>
        <begin position="417"/>
        <end position="427"/>
    </location>
</feature>
<keyword evidence="4" id="KW-1185">Reference proteome</keyword>
<reference evidence="3 4" key="1">
    <citation type="journal article" date="2021" name="Sci. Rep.">
        <title>Chromosome anchoring in Senegalese sole (Solea senegalensis) reveals sex-associated markers and genome rearrangements in flatfish.</title>
        <authorList>
            <person name="Guerrero-Cozar I."/>
            <person name="Gomez-Garrido J."/>
            <person name="Berbel C."/>
            <person name="Martinez-Blanch J.F."/>
            <person name="Alioto T."/>
            <person name="Claros M.G."/>
            <person name="Gagnaire P.A."/>
            <person name="Manchado M."/>
        </authorList>
    </citation>
    <scope>NUCLEOTIDE SEQUENCE [LARGE SCALE GENOMIC DNA]</scope>
    <source>
        <strain evidence="3">Sse05_10M</strain>
    </source>
</reference>
<keyword evidence="2" id="KW-0812">Transmembrane</keyword>